<reference evidence="1 2" key="1">
    <citation type="submission" date="2022-05" db="EMBL/GenBank/DDBJ databases">
        <authorList>
            <consortium name="Genoscope - CEA"/>
            <person name="William W."/>
        </authorList>
    </citation>
    <scope>NUCLEOTIDE SEQUENCE [LARGE SCALE GENOMIC DNA]</scope>
</reference>
<dbReference type="EMBL" id="CALNXK010000161">
    <property type="protein sequence ID" value="CAH3171116.1"/>
    <property type="molecule type" value="Genomic_DNA"/>
</dbReference>
<sequence length="114" mass="12978">MVKQWTLFQTISQSVVSDVLWWMPSHFTGEYDLVDKVTMMSIANDFFKKICLKVQFTEDSRNGTPGLRVARHAQEEFSDAFASAPIPGQPTEEETAVDWGQLQKQELVTHKTAL</sequence>
<keyword evidence="2" id="KW-1185">Reference proteome</keyword>
<name>A0ABN8QX41_9CNID</name>
<comment type="caution">
    <text evidence="1">The sequence shown here is derived from an EMBL/GenBank/DDBJ whole genome shotgun (WGS) entry which is preliminary data.</text>
</comment>
<organism evidence="1 2">
    <name type="scientific">Porites lobata</name>
    <dbReference type="NCBI Taxonomy" id="104759"/>
    <lineage>
        <taxon>Eukaryota</taxon>
        <taxon>Metazoa</taxon>
        <taxon>Cnidaria</taxon>
        <taxon>Anthozoa</taxon>
        <taxon>Hexacorallia</taxon>
        <taxon>Scleractinia</taxon>
        <taxon>Fungiina</taxon>
        <taxon>Poritidae</taxon>
        <taxon>Porites</taxon>
    </lineage>
</organism>
<dbReference type="Proteomes" id="UP001159405">
    <property type="component" value="Unassembled WGS sequence"/>
</dbReference>
<accession>A0ABN8QX41</accession>
<evidence type="ECO:0000313" key="2">
    <source>
        <dbReference type="Proteomes" id="UP001159405"/>
    </source>
</evidence>
<gene>
    <name evidence="1" type="ORF">PLOB_00011589</name>
</gene>
<protein>
    <submittedName>
        <fullName evidence="1">Uncharacterized protein</fullName>
    </submittedName>
</protein>
<evidence type="ECO:0000313" key="1">
    <source>
        <dbReference type="EMBL" id="CAH3171116.1"/>
    </source>
</evidence>
<proteinExistence type="predicted"/>